<dbReference type="PANTHER" id="PTHR36312:SF1">
    <property type="entry name" value="OS01G0594500 PROTEIN"/>
    <property type="match status" value="1"/>
</dbReference>
<dbReference type="InterPro" id="IPR038975">
    <property type="entry name" value="THNL"/>
</dbReference>
<proteinExistence type="predicted"/>
<dbReference type="KEGG" id="jcu:105634955"/>
<dbReference type="EMBL" id="KK914415">
    <property type="protein sequence ID" value="KDP37191.1"/>
    <property type="molecule type" value="Genomic_DNA"/>
</dbReference>
<name>A0A067KLR7_JATCU</name>
<reference evidence="2 3" key="1">
    <citation type="journal article" date="2014" name="PLoS ONE">
        <title>Global Analysis of Gene Expression Profiles in Physic Nut (Jatropha curcas L.) Seedlings Exposed to Salt Stress.</title>
        <authorList>
            <person name="Zhang L."/>
            <person name="Zhang C."/>
            <person name="Wu P."/>
            <person name="Chen Y."/>
            <person name="Li M."/>
            <person name="Jiang H."/>
            <person name="Wu G."/>
        </authorList>
    </citation>
    <scope>NUCLEOTIDE SEQUENCE [LARGE SCALE GENOMIC DNA]</scope>
    <source>
        <strain evidence="3">cv. GZQX0401</strain>
        <tissue evidence="2">Young leaves</tissue>
    </source>
</reference>
<evidence type="ECO:0000313" key="3">
    <source>
        <dbReference type="Proteomes" id="UP000027138"/>
    </source>
</evidence>
<gene>
    <name evidence="2" type="ORF">JCGZ_06247</name>
</gene>
<evidence type="ECO:0000313" key="2">
    <source>
        <dbReference type="EMBL" id="KDP37191.1"/>
    </source>
</evidence>
<sequence length="130" mass="14271">MDRGFKEVVVLMILIVASLMVMVSASDEPSPSPSRGRRLKHFLCSVKCAWECHASLHHFPVLCMTKCVLKCLESSPPAPDSFLSSCTLDCAESTSSKAFPDEKELESYGALEQVGSFVGSCYDNCKEKEN</sequence>
<protein>
    <submittedName>
        <fullName evidence="2">Uncharacterized protein</fullName>
    </submittedName>
</protein>
<feature type="signal peptide" evidence="1">
    <location>
        <begin position="1"/>
        <end position="25"/>
    </location>
</feature>
<keyword evidence="3" id="KW-1185">Reference proteome</keyword>
<keyword evidence="1" id="KW-0732">Signal</keyword>
<accession>A0A067KLR7</accession>
<organism evidence="2 3">
    <name type="scientific">Jatropha curcas</name>
    <name type="common">Barbados nut</name>
    <dbReference type="NCBI Taxonomy" id="180498"/>
    <lineage>
        <taxon>Eukaryota</taxon>
        <taxon>Viridiplantae</taxon>
        <taxon>Streptophyta</taxon>
        <taxon>Embryophyta</taxon>
        <taxon>Tracheophyta</taxon>
        <taxon>Spermatophyta</taxon>
        <taxon>Magnoliopsida</taxon>
        <taxon>eudicotyledons</taxon>
        <taxon>Gunneridae</taxon>
        <taxon>Pentapetalae</taxon>
        <taxon>rosids</taxon>
        <taxon>fabids</taxon>
        <taxon>Malpighiales</taxon>
        <taxon>Euphorbiaceae</taxon>
        <taxon>Crotonoideae</taxon>
        <taxon>Jatropheae</taxon>
        <taxon>Jatropha</taxon>
    </lineage>
</organism>
<dbReference type="OrthoDB" id="964745at2759"/>
<dbReference type="Proteomes" id="UP000027138">
    <property type="component" value="Unassembled WGS sequence"/>
</dbReference>
<feature type="chain" id="PRO_5001639671" evidence="1">
    <location>
        <begin position="26"/>
        <end position="130"/>
    </location>
</feature>
<dbReference type="AlphaFoldDB" id="A0A067KLR7"/>
<evidence type="ECO:0000256" key="1">
    <source>
        <dbReference type="SAM" id="SignalP"/>
    </source>
</evidence>
<dbReference type="PANTHER" id="PTHR36312">
    <property type="entry name" value="THIONIN-LIKE PROTEIN 1"/>
    <property type="match status" value="1"/>
</dbReference>